<evidence type="ECO:0000313" key="5">
    <source>
        <dbReference type="Proteomes" id="UP000504634"/>
    </source>
</evidence>
<dbReference type="InterPro" id="IPR031311">
    <property type="entry name" value="CHIT_BIND_RR_consensus"/>
</dbReference>
<dbReference type="GeneID" id="115626372"/>
<dbReference type="Pfam" id="PF00379">
    <property type="entry name" value="Chitin_bind_4"/>
    <property type="match status" value="1"/>
</dbReference>
<reference evidence="6" key="1">
    <citation type="submission" date="2025-08" db="UniProtKB">
        <authorList>
            <consortium name="RefSeq"/>
        </authorList>
    </citation>
    <scope>IDENTIFICATION</scope>
    <source>
        <strain evidence="6">11010-0011.00</strain>
        <tissue evidence="6">Whole body</tissue>
    </source>
</reference>
<dbReference type="InterPro" id="IPR000618">
    <property type="entry name" value="Insect_cuticle"/>
</dbReference>
<feature type="signal peptide" evidence="4">
    <location>
        <begin position="1"/>
        <end position="23"/>
    </location>
</feature>
<evidence type="ECO:0000256" key="3">
    <source>
        <dbReference type="SAM" id="MobiDB-lite"/>
    </source>
</evidence>
<accession>A0A6J2TRK3</accession>
<name>A0A6J2TRK3_DROLE</name>
<dbReference type="OrthoDB" id="7920766at2759"/>
<dbReference type="CTD" id="18543"/>
<protein>
    <submittedName>
        <fullName evidence="6">Pupal cuticle protein</fullName>
    </submittedName>
</protein>
<sequence>MWVNQLVVPIIALLCLMPRLSLSDTLYIPYSDRNTHTLRNQQELQIDGNYHYAYETSNGISAKQAGLGGVAVQGDSSYTAPDGSIISLRYVADETGYHPIGDHIPKVPDYILRALEYIRNHPYQVRDYYSGELKTVSHDNEAFKVYTRNIAESTTPVPRPRNTTPKVVYLTHAPPSATQANSPALRRLKRQSRSSIR</sequence>
<evidence type="ECO:0000256" key="2">
    <source>
        <dbReference type="PROSITE-ProRule" id="PRU00497"/>
    </source>
</evidence>
<evidence type="ECO:0000313" key="6">
    <source>
        <dbReference type="RefSeq" id="XP_030377587.1"/>
    </source>
</evidence>
<dbReference type="PROSITE" id="PS00233">
    <property type="entry name" value="CHIT_BIND_RR_1"/>
    <property type="match status" value="1"/>
</dbReference>
<evidence type="ECO:0000256" key="1">
    <source>
        <dbReference type="ARBA" id="ARBA00022460"/>
    </source>
</evidence>
<dbReference type="PRINTS" id="PR00947">
    <property type="entry name" value="CUTICLE"/>
</dbReference>
<dbReference type="AlphaFoldDB" id="A0A6J2TRK3"/>
<dbReference type="PROSITE" id="PS51155">
    <property type="entry name" value="CHIT_BIND_RR_2"/>
    <property type="match status" value="1"/>
</dbReference>
<feature type="compositionally biased region" description="Basic residues" evidence="3">
    <location>
        <begin position="186"/>
        <end position="197"/>
    </location>
</feature>
<organism evidence="5 6">
    <name type="scientific">Drosophila lebanonensis</name>
    <name type="common">Fruit fly</name>
    <name type="synonym">Scaptodrosophila lebanonensis</name>
    <dbReference type="NCBI Taxonomy" id="7225"/>
    <lineage>
        <taxon>Eukaryota</taxon>
        <taxon>Metazoa</taxon>
        <taxon>Ecdysozoa</taxon>
        <taxon>Arthropoda</taxon>
        <taxon>Hexapoda</taxon>
        <taxon>Insecta</taxon>
        <taxon>Pterygota</taxon>
        <taxon>Neoptera</taxon>
        <taxon>Endopterygota</taxon>
        <taxon>Diptera</taxon>
        <taxon>Brachycera</taxon>
        <taxon>Muscomorpha</taxon>
        <taxon>Ephydroidea</taxon>
        <taxon>Drosophilidae</taxon>
        <taxon>Scaptodrosophila</taxon>
    </lineage>
</organism>
<keyword evidence="5" id="KW-1185">Reference proteome</keyword>
<gene>
    <name evidence="6" type="primary">LOC115626372</name>
</gene>
<keyword evidence="4" id="KW-0732">Signal</keyword>
<dbReference type="InterPro" id="IPR050468">
    <property type="entry name" value="Cuticle_Struct_Prot"/>
</dbReference>
<evidence type="ECO:0000256" key="4">
    <source>
        <dbReference type="SAM" id="SignalP"/>
    </source>
</evidence>
<dbReference type="PANTHER" id="PTHR10380:SF237">
    <property type="entry name" value="CUTICULAR PROTEIN 65AU, ISOFORM A-RELATED"/>
    <property type="match status" value="1"/>
</dbReference>
<feature type="region of interest" description="Disordered" evidence="3">
    <location>
        <begin position="173"/>
        <end position="197"/>
    </location>
</feature>
<dbReference type="Proteomes" id="UP000504634">
    <property type="component" value="Unplaced"/>
</dbReference>
<dbReference type="PANTHER" id="PTHR10380">
    <property type="entry name" value="CUTICLE PROTEIN"/>
    <property type="match status" value="1"/>
</dbReference>
<feature type="chain" id="PRO_5027102867" evidence="4">
    <location>
        <begin position="24"/>
        <end position="197"/>
    </location>
</feature>
<dbReference type="RefSeq" id="XP_030377587.1">
    <property type="nucleotide sequence ID" value="XM_030521727.1"/>
</dbReference>
<dbReference type="GO" id="GO:0062129">
    <property type="term" value="C:chitin-based extracellular matrix"/>
    <property type="evidence" value="ECO:0007669"/>
    <property type="project" value="TreeGrafter"/>
</dbReference>
<dbReference type="GO" id="GO:0008010">
    <property type="term" value="F:structural constituent of chitin-based larval cuticle"/>
    <property type="evidence" value="ECO:0007669"/>
    <property type="project" value="TreeGrafter"/>
</dbReference>
<proteinExistence type="predicted"/>
<keyword evidence="1 2" id="KW-0193">Cuticle</keyword>